<feature type="transmembrane region" description="Helical" evidence="1">
    <location>
        <begin position="45"/>
        <end position="68"/>
    </location>
</feature>
<comment type="caution">
    <text evidence="3">The sequence shown here is derived from an EMBL/GenBank/DDBJ whole genome shotgun (WGS) entry which is preliminary data.</text>
</comment>
<accession>A0A4Z0W8Q0</accession>
<dbReference type="InterPro" id="IPR009936">
    <property type="entry name" value="DUF1468"/>
</dbReference>
<evidence type="ECO:0000259" key="2">
    <source>
        <dbReference type="Pfam" id="PF07331"/>
    </source>
</evidence>
<keyword evidence="1" id="KW-0812">Transmembrane</keyword>
<evidence type="ECO:0000256" key="1">
    <source>
        <dbReference type="SAM" id="Phobius"/>
    </source>
</evidence>
<dbReference type="Proteomes" id="UP000297475">
    <property type="component" value="Unassembled WGS sequence"/>
</dbReference>
<sequence>MSAGRNVAHWLRTNQGVGVLIAIAAALLFYYLWQQDWYHRVQRDRFSLGFFPGLGVVAIFVCAVAITVDQWRKEVAADMATVGWLDLGWALLFSGAGYILFQMMELLGLPLAATIFLFLLMTLLGVRPWYLAAGIGVGVAIIVFVLFSVLGIRLPGGFFPLLGI</sequence>
<organism evidence="3 4">
    <name type="scientific">Natronospirillum operosum</name>
    <dbReference type="NCBI Taxonomy" id="2759953"/>
    <lineage>
        <taxon>Bacteria</taxon>
        <taxon>Pseudomonadati</taxon>
        <taxon>Pseudomonadota</taxon>
        <taxon>Gammaproteobacteria</taxon>
        <taxon>Oceanospirillales</taxon>
        <taxon>Natronospirillaceae</taxon>
        <taxon>Natronospirillum</taxon>
    </lineage>
</organism>
<dbReference type="AlphaFoldDB" id="A0A4Z0W8Q0"/>
<keyword evidence="4" id="KW-1185">Reference proteome</keyword>
<evidence type="ECO:0000313" key="4">
    <source>
        <dbReference type="Proteomes" id="UP000297475"/>
    </source>
</evidence>
<dbReference type="Pfam" id="PF07331">
    <property type="entry name" value="TctB"/>
    <property type="match status" value="1"/>
</dbReference>
<dbReference type="OrthoDB" id="7868030at2"/>
<evidence type="ECO:0000313" key="3">
    <source>
        <dbReference type="EMBL" id="TGG92398.1"/>
    </source>
</evidence>
<protein>
    <submittedName>
        <fullName evidence="3">Tripartite tricarboxylate transporter TctB family protein</fullName>
    </submittedName>
</protein>
<keyword evidence="1" id="KW-1133">Transmembrane helix</keyword>
<feature type="transmembrane region" description="Helical" evidence="1">
    <location>
        <begin position="130"/>
        <end position="152"/>
    </location>
</feature>
<reference evidence="3 4" key="1">
    <citation type="submission" date="2019-04" db="EMBL/GenBank/DDBJ databases">
        <title>Natronospirillum operosus gen. nov., sp. nov., a haloalkaliphilic satellite isolated from decaying biomass of laboratory culture of cyanobacterium Geitlerinema sp. and proposal of Natronospirillaceae fam. nov. and Saccharospirillaceae fam. nov.</title>
        <authorList>
            <person name="Kevbrin V."/>
            <person name="Boltyanskaya Y."/>
            <person name="Koziaeva V."/>
            <person name="Grouzdev D.S."/>
            <person name="Park M."/>
            <person name="Cho J."/>
        </authorList>
    </citation>
    <scope>NUCLEOTIDE SEQUENCE [LARGE SCALE GENOMIC DNA]</scope>
    <source>
        <strain evidence="3 4">G-116</strain>
    </source>
</reference>
<feature type="transmembrane region" description="Helical" evidence="1">
    <location>
        <begin position="15"/>
        <end position="33"/>
    </location>
</feature>
<proteinExistence type="predicted"/>
<keyword evidence="1" id="KW-0472">Membrane</keyword>
<name>A0A4Z0W8Q0_9GAMM</name>
<feature type="transmembrane region" description="Helical" evidence="1">
    <location>
        <begin position="106"/>
        <end position="124"/>
    </location>
</feature>
<feature type="domain" description="DUF1468" evidence="2">
    <location>
        <begin position="19"/>
        <end position="155"/>
    </location>
</feature>
<dbReference type="RefSeq" id="WP_135483732.1">
    <property type="nucleotide sequence ID" value="NZ_SRMF01000005.1"/>
</dbReference>
<feature type="transmembrane region" description="Helical" evidence="1">
    <location>
        <begin position="80"/>
        <end position="101"/>
    </location>
</feature>
<dbReference type="EMBL" id="SRMF01000005">
    <property type="protein sequence ID" value="TGG92398.1"/>
    <property type="molecule type" value="Genomic_DNA"/>
</dbReference>
<gene>
    <name evidence="3" type="ORF">E4656_13050</name>
</gene>